<dbReference type="OrthoDB" id="73491at2759"/>
<feature type="compositionally biased region" description="Acidic residues" evidence="1">
    <location>
        <begin position="67"/>
        <end position="76"/>
    </location>
</feature>
<reference evidence="4" key="1">
    <citation type="journal article" date="2014" name="Proc. Natl. Acad. Sci. U.S.A.">
        <title>Extensive sampling of basidiomycete genomes demonstrates inadequacy of the white-rot/brown-rot paradigm for wood decay fungi.</title>
        <authorList>
            <person name="Riley R."/>
            <person name="Salamov A.A."/>
            <person name="Brown D.W."/>
            <person name="Nagy L.G."/>
            <person name="Floudas D."/>
            <person name="Held B.W."/>
            <person name="Levasseur A."/>
            <person name="Lombard V."/>
            <person name="Morin E."/>
            <person name="Otillar R."/>
            <person name="Lindquist E.A."/>
            <person name="Sun H."/>
            <person name="LaButti K.M."/>
            <person name="Schmutz J."/>
            <person name="Jabbour D."/>
            <person name="Luo H."/>
            <person name="Baker S.E."/>
            <person name="Pisabarro A.G."/>
            <person name="Walton J.D."/>
            <person name="Blanchette R.A."/>
            <person name="Henrissat B."/>
            <person name="Martin F."/>
            <person name="Cullen D."/>
            <person name="Hibbett D.S."/>
            <person name="Grigoriev I.V."/>
        </authorList>
    </citation>
    <scope>NUCLEOTIDE SEQUENCE [LARGE SCALE GENOMIC DNA]</scope>
    <source>
        <strain evidence="4">MUCL 33604</strain>
    </source>
</reference>
<feature type="compositionally biased region" description="Polar residues" evidence="1">
    <location>
        <begin position="277"/>
        <end position="294"/>
    </location>
</feature>
<protein>
    <recommendedName>
        <fullName evidence="2">DUF3752 domain-containing protein</fullName>
    </recommendedName>
</protein>
<evidence type="ECO:0000259" key="2">
    <source>
        <dbReference type="Pfam" id="PF12572"/>
    </source>
</evidence>
<dbReference type="PANTHER" id="PTHR46370:SF1">
    <property type="entry name" value="GPALPP MOTIFS-CONTAINING PROTEIN 1"/>
    <property type="match status" value="1"/>
</dbReference>
<dbReference type="Proteomes" id="UP000027265">
    <property type="component" value="Unassembled WGS sequence"/>
</dbReference>
<dbReference type="HOGENOM" id="CLU_067132_0_1_1"/>
<evidence type="ECO:0000313" key="4">
    <source>
        <dbReference type="Proteomes" id="UP000027265"/>
    </source>
</evidence>
<feature type="compositionally biased region" description="Basic and acidic residues" evidence="1">
    <location>
        <begin position="245"/>
        <end position="270"/>
    </location>
</feature>
<proteinExistence type="predicted"/>
<sequence>MSSIGPQIPSHLLGPSKSQRQSDSDSDSDEHEGPQLPPASSSTNIGPQIPSELLKKSGPSIPTRSDQDEEDDDDDYMPSLPPDLLAARTTSSSTSQSKSPAQPSSSSSHKKVIGPSFPPPRYQDDSDDEIGPAPLPAGYRIEDDAVTEFIEREQRRKVLAEEAAKPKTLQREEWMLVPPSSASLLGSLDPTKMRQARQFSKSSATPKPKDNSLWTETPAERQQRLADEVSGKRRRVENAEDEEVGMGRDEEMRKRRREEEVRRGVDEYTRKNRGPSLINQHSSSTSKSGPQTDETPGIWDHSRDMGLSGRLLDDSTRNKIIKDARGLGERFGSGRSGGFL</sequence>
<feature type="domain" description="DUF3752" evidence="2">
    <location>
        <begin position="178"/>
        <end position="332"/>
    </location>
</feature>
<dbReference type="InterPro" id="IPR022226">
    <property type="entry name" value="DUF3752"/>
</dbReference>
<dbReference type="InterPro" id="IPR046331">
    <property type="entry name" value="GPAM1-like"/>
</dbReference>
<accession>A0A067PLR5</accession>
<evidence type="ECO:0000313" key="3">
    <source>
        <dbReference type="EMBL" id="KDQ51406.1"/>
    </source>
</evidence>
<keyword evidence="4" id="KW-1185">Reference proteome</keyword>
<dbReference type="PANTHER" id="PTHR46370">
    <property type="entry name" value="GPALPP MOTIFS-CONTAINING PROTEIN 1"/>
    <property type="match status" value="1"/>
</dbReference>
<organism evidence="3 4">
    <name type="scientific">Jaapia argillacea MUCL 33604</name>
    <dbReference type="NCBI Taxonomy" id="933084"/>
    <lineage>
        <taxon>Eukaryota</taxon>
        <taxon>Fungi</taxon>
        <taxon>Dikarya</taxon>
        <taxon>Basidiomycota</taxon>
        <taxon>Agaricomycotina</taxon>
        <taxon>Agaricomycetes</taxon>
        <taxon>Agaricomycetidae</taxon>
        <taxon>Jaapiales</taxon>
        <taxon>Jaapiaceae</taxon>
        <taxon>Jaapia</taxon>
    </lineage>
</organism>
<name>A0A067PLR5_9AGAM</name>
<feature type="compositionally biased region" description="Low complexity" evidence="1">
    <location>
        <begin position="89"/>
        <end position="107"/>
    </location>
</feature>
<dbReference type="InParanoid" id="A0A067PLR5"/>
<dbReference type="AlphaFoldDB" id="A0A067PLR5"/>
<feature type="compositionally biased region" description="Basic and acidic residues" evidence="1">
    <location>
        <begin position="218"/>
        <end position="231"/>
    </location>
</feature>
<evidence type="ECO:0000256" key="1">
    <source>
        <dbReference type="SAM" id="MobiDB-lite"/>
    </source>
</evidence>
<gene>
    <name evidence="3" type="ORF">JAAARDRAFT_62609</name>
</gene>
<feature type="region of interest" description="Disordered" evidence="1">
    <location>
        <begin position="179"/>
        <end position="311"/>
    </location>
</feature>
<dbReference type="EMBL" id="KL197749">
    <property type="protein sequence ID" value="KDQ51406.1"/>
    <property type="molecule type" value="Genomic_DNA"/>
</dbReference>
<feature type="region of interest" description="Disordered" evidence="1">
    <location>
        <begin position="1"/>
        <end position="140"/>
    </location>
</feature>
<dbReference type="Pfam" id="PF12572">
    <property type="entry name" value="DUF3752"/>
    <property type="match status" value="1"/>
</dbReference>